<feature type="domain" description="AMP-dependent synthetase/ligase" evidence="1">
    <location>
        <begin position="24"/>
        <end position="171"/>
    </location>
</feature>
<evidence type="ECO:0000259" key="2">
    <source>
        <dbReference type="Pfam" id="PF13193"/>
    </source>
</evidence>
<sequence>MNSTLRDVAAWLAADDPDPWVVETSGSTGTPKRVLLSRAAVLASVTASARRVGGSGRWLLALPPSYVAGLQVVCRSLVAGHEPVVLEDDFAAATEALGDVDRFVSLVPTQLHRLLDTDADALRTFHTVLLGGGPVDAALRARAAETGVRVVATYGSAETAGGCVYDGLPLDGVAVAIGDDGRVRIGGPTLFDGYAGDPARTAEVLVDGWFLTSDAGRLDEDGRLQVLGRIDDMVVSGGVNVPAAAVAARLREHPAVATAEVLGVPDEEWGNRVVAFVVGDLDLDAARDWVAARHPRAWAPRQVVRLDALPLLGNGKADRLALKGLA</sequence>
<dbReference type="Gene3D" id="3.40.50.12780">
    <property type="entry name" value="N-terminal domain of ligase-like"/>
    <property type="match status" value="1"/>
</dbReference>
<dbReference type="InterPro" id="IPR000873">
    <property type="entry name" value="AMP-dep_synth/lig_dom"/>
</dbReference>
<evidence type="ECO:0000313" key="4">
    <source>
        <dbReference type="Proteomes" id="UP000473525"/>
    </source>
</evidence>
<dbReference type="PANTHER" id="PTHR43767">
    <property type="entry name" value="LONG-CHAIN-FATTY-ACID--COA LIGASE"/>
    <property type="match status" value="1"/>
</dbReference>
<dbReference type="InterPro" id="IPR042099">
    <property type="entry name" value="ANL_N_sf"/>
</dbReference>
<accession>A0A6L6XTZ7</accession>
<dbReference type="InterPro" id="IPR025110">
    <property type="entry name" value="AMP-bd_C"/>
</dbReference>
<dbReference type="Proteomes" id="UP000473525">
    <property type="component" value="Unassembled WGS sequence"/>
</dbReference>
<dbReference type="InterPro" id="IPR050237">
    <property type="entry name" value="ATP-dep_AMP-bd_enzyme"/>
</dbReference>
<dbReference type="PANTHER" id="PTHR43767:SF1">
    <property type="entry name" value="NONRIBOSOMAL PEPTIDE SYNTHASE PES1 (EUROFUNG)-RELATED"/>
    <property type="match status" value="1"/>
</dbReference>
<dbReference type="InterPro" id="IPR045851">
    <property type="entry name" value="AMP-bd_C_sf"/>
</dbReference>
<gene>
    <name evidence="3" type="ORF">GON03_14925</name>
</gene>
<dbReference type="Gene3D" id="3.30.300.30">
    <property type="match status" value="1"/>
</dbReference>
<dbReference type="GO" id="GO:0016878">
    <property type="term" value="F:acid-thiol ligase activity"/>
    <property type="evidence" value="ECO:0007669"/>
    <property type="project" value="UniProtKB-ARBA"/>
</dbReference>
<comment type="caution">
    <text evidence="3">The sequence shown here is derived from an EMBL/GenBank/DDBJ whole genome shotgun (WGS) entry which is preliminary data.</text>
</comment>
<feature type="domain" description="AMP-binding enzyme C-terminal" evidence="2">
    <location>
        <begin position="248"/>
        <end position="316"/>
    </location>
</feature>
<dbReference type="AlphaFoldDB" id="A0A6L6XTZ7"/>
<evidence type="ECO:0000313" key="3">
    <source>
        <dbReference type="EMBL" id="MVQ50478.1"/>
    </source>
</evidence>
<dbReference type="EMBL" id="WSEK01000004">
    <property type="protein sequence ID" value="MVQ50478.1"/>
    <property type="molecule type" value="Genomic_DNA"/>
</dbReference>
<evidence type="ECO:0000259" key="1">
    <source>
        <dbReference type="Pfam" id="PF00501"/>
    </source>
</evidence>
<dbReference type="Pfam" id="PF13193">
    <property type="entry name" value="AMP-binding_C"/>
    <property type="match status" value="1"/>
</dbReference>
<keyword evidence="4" id="KW-1185">Reference proteome</keyword>
<dbReference type="RefSeq" id="WP_181645344.1">
    <property type="nucleotide sequence ID" value="NZ_WSEK01000004.1"/>
</dbReference>
<dbReference type="SUPFAM" id="SSF56801">
    <property type="entry name" value="Acetyl-CoA synthetase-like"/>
    <property type="match status" value="1"/>
</dbReference>
<organism evidence="3 4">
    <name type="scientific">Nocardioides agri</name>
    <dbReference type="NCBI Taxonomy" id="2682843"/>
    <lineage>
        <taxon>Bacteria</taxon>
        <taxon>Bacillati</taxon>
        <taxon>Actinomycetota</taxon>
        <taxon>Actinomycetes</taxon>
        <taxon>Propionibacteriales</taxon>
        <taxon>Nocardioidaceae</taxon>
        <taxon>Nocardioides</taxon>
    </lineage>
</organism>
<protein>
    <submittedName>
        <fullName evidence="3">AMP-binding protein</fullName>
    </submittedName>
</protein>
<reference evidence="3 4" key="1">
    <citation type="submission" date="2019-12" db="EMBL/GenBank/DDBJ databases">
        <authorList>
            <person name="Huq M.A."/>
        </authorList>
    </citation>
    <scope>NUCLEOTIDE SEQUENCE [LARGE SCALE GENOMIC DNA]</scope>
    <source>
        <strain evidence="3 4">MAH-18</strain>
    </source>
</reference>
<dbReference type="Pfam" id="PF00501">
    <property type="entry name" value="AMP-binding"/>
    <property type="match status" value="1"/>
</dbReference>
<proteinExistence type="predicted"/>
<name>A0A6L6XTZ7_9ACTN</name>